<evidence type="ECO:0000313" key="3">
    <source>
        <dbReference type="Proteomes" id="UP001358614"/>
    </source>
</evidence>
<dbReference type="Proteomes" id="UP001358614">
    <property type="component" value="Chromosome 2"/>
</dbReference>
<dbReference type="KEGG" id="ker:91105204"/>
<dbReference type="AlphaFoldDB" id="A0AAX4KPK7"/>
<keyword evidence="3" id="KW-1185">Reference proteome</keyword>
<dbReference type="EMBL" id="CP144090">
    <property type="protein sequence ID" value="WWD08292.1"/>
    <property type="molecule type" value="Genomic_DNA"/>
</dbReference>
<evidence type="ECO:0000256" key="1">
    <source>
        <dbReference type="SAM" id="MobiDB-lite"/>
    </source>
</evidence>
<organism evidence="2 3">
    <name type="scientific">Kwoniella europaea PYCC6329</name>
    <dbReference type="NCBI Taxonomy" id="1423913"/>
    <lineage>
        <taxon>Eukaryota</taxon>
        <taxon>Fungi</taxon>
        <taxon>Dikarya</taxon>
        <taxon>Basidiomycota</taxon>
        <taxon>Agaricomycotina</taxon>
        <taxon>Tremellomycetes</taxon>
        <taxon>Tremellales</taxon>
        <taxon>Cryptococcaceae</taxon>
        <taxon>Kwoniella</taxon>
    </lineage>
</organism>
<feature type="region of interest" description="Disordered" evidence="1">
    <location>
        <begin position="1"/>
        <end position="46"/>
    </location>
</feature>
<reference evidence="2 3" key="1">
    <citation type="submission" date="2024-01" db="EMBL/GenBank/DDBJ databases">
        <title>Comparative genomics of Cryptococcus and Kwoniella reveals pathogenesis evolution and contrasting modes of karyotype evolution via chromosome fusion or intercentromeric recombination.</title>
        <authorList>
            <person name="Coelho M.A."/>
            <person name="David-Palma M."/>
            <person name="Shea T."/>
            <person name="Bowers K."/>
            <person name="McGinley-Smith S."/>
            <person name="Mohammad A.W."/>
            <person name="Gnirke A."/>
            <person name="Yurkov A.M."/>
            <person name="Nowrousian M."/>
            <person name="Sun S."/>
            <person name="Cuomo C.A."/>
            <person name="Heitman J."/>
        </authorList>
    </citation>
    <scope>NUCLEOTIDE SEQUENCE [LARGE SCALE GENOMIC DNA]</scope>
    <source>
        <strain evidence="2 3">PYCC6329</strain>
    </source>
</reference>
<dbReference type="GeneID" id="91105204"/>
<gene>
    <name evidence="2" type="ORF">V865_006403</name>
</gene>
<accession>A0AAX4KPK7</accession>
<dbReference type="RefSeq" id="XP_066086259.1">
    <property type="nucleotide sequence ID" value="XM_066230162.1"/>
</dbReference>
<name>A0AAX4KPK7_9TREE</name>
<protein>
    <submittedName>
        <fullName evidence="2">Uncharacterized protein</fullName>
    </submittedName>
</protein>
<sequence>MPNPTTPAFWSDFYHSGAQEDAASEDLDHPPDQVAATRQSSSQLHDSDVSLPLADFGTWQGYTYPPRPVSMVQDIVFPVLTQGVQDTPHAVEPTATSSNVDYNTYSHQYPQQMLTGDYFEGQVPHTQPDNAQNDSMTHTSTAPTLPGQFPEVQRDNITLLMECLRSSGSAPDLVTYSKGGDNKLLVRQVYDMFKYWRDGEDPPKYHEPITRTTIEIVKQLWRNTRSLSQMTDEQNDFWDSLTQMQLRPDNSLMPSGL</sequence>
<proteinExistence type="predicted"/>
<evidence type="ECO:0000313" key="2">
    <source>
        <dbReference type="EMBL" id="WWD08292.1"/>
    </source>
</evidence>